<organism evidence="13 14">
    <name type="scientific">Solanum stoloniferum</name>
    <dbReference type="NCBI Taxonomy" id="62892"/>
    <lineage>
        <taxon>Eukaryota</taxon>
        <taxon>Viridiplantae</taxon>
        <taxon>Streptophyta</taxon>
        <taxon>Embryophyta</taxon>
        <taxon>Tracheophyta</taxon>
        <taxon>Spermatophyta</taxon>
        <taxon>Magnoliopsida</taxon>
        <taxon>eudicotyledons</taxon>
        <taxon>Gunneridae</taxon>
        <taxon>Pentapetalae</taxon>
        <taxon>asterids</taxon>
        <taxon>lamiids</taxon>
        <taxon>Solanales</taxon>
        <taxon>Solanaceae</taxon>
        <taxon>Solanoideae</taxon>
        <taxon>Solaneae</taxon>
        <taxon>Solanum</taxon>
    </lineage>
</organism>
<evidence type="ECO:0000313" key="13">
    <source>
        <dbReference type="EMBL" id="KAL3323076.1"/>
    </source>
</evidence>
<keyword evidence="5 12" id="KW-0812">Transmembrane</keyword>
<feature type="coiled-coil region" evidence="11">
    <location>
        <begin position="295"/>
        <end position="322"/>
    </location>
</feature>
<evidence type="ECO:0000256" key="2">
    <source>
        <dbReference type="ARBA" id="ARBA00009592"/>
    </source>
</evidence>
<dbReference type="GO" id="GO:0005886">
    <property type="term" value="C:plasma membrane"/>
    <property type="evidence" value="ECO:0007669"/>
    <property type="project" value="UniProtKB-SubCell"/>
</dbReference>
<evidence type="ECO:0000256" key="8">
    <source>
        <dbReference type="ARBA" id="ARBA00023136"/>
    </source>
</evidence>
<dbReference type="PANTHER" id="PTHR27004">
    <property type="entry name" value="RECEPTOR-LIKE PROTEIN 12 ISOFORM X1"/>
    <property type="match status" value="1"/>
</dbReference>
<evidence type="ECO:0000313" key="14">
    <source>
        <dbReference type="Proteomes" id="UP001627284"/>
    </source>
</evidence>
<keyword evidence="10" id="KW-0325">Glycoprotein</keyword>
<evidence type="ECO:0000256" key="1">
    <source>
        <dbReference type="ARBA" id="ARBA00004251"/>
    </source>
</evidence>
<dbReference type="InterPro" id="IPR001611">
    <property type="entry name" value="Leu-rich_rpt"/>
</dbReference>
<evidence type="ECO:0000256" key="12">
    <source>
        <dbReference type="SAM" id="Phobius"/>
    </source>
</evidence>
<proteinExistence type="inferred from homology"/>
<evidence type="ECO:0000256" key="5">
    <source>
        <dbReference type="ARBA" id="ARBA00022692"/>
    </source>
</evidence>
<dbReference type="PANTHER" id="PTHR27004:SF412">
    <property type="entry name" value="RECEPTOR-LIKE PROTEIN 12"/>
    <property type="match status" value="1"/>
</dbReference>
<comment type="subcellular location">
    <subcellularLocation>
        <location evidence="1">Cell membrane</location>
        <topology evidence="1">Single-pass type I membrane protein</topology>
    </subcellularLocation>
</comment>
<protein>
    <submittedName>
        <fullName evidence="13">Uncharacterized protein</fullName>
    </submittedName>
</protein>
<keyword evidence="4" id="KW-0433">Leucine-rich repeat</keyword>
<keyword evidence="8 12" id="KW-0472">Membrane</keyword>
<keyword evidence="14" id="KW-1185">Reference proteome</keyword>
<sequence length="370" mass="41790">MELGQLNTLEALDLSWNRLTRMIPQELTRMNFLAILNLSENHLVGPIPHGLQFNTFENDPYGGNLDLCGPPLSKQCGTSDSSHVPQPLESEEDESVSYFFSGFTWESVVIGYSFGVVVGTVMWSLMYVTKYKTKDALVKNRLAHIPRDQWNGLVSYWLSEKSKNRSQTNRISRANQKMAHTGGSKSIATLMNERAIDGIEPTRAKIYILTHTERRDGRPLDEESSNAVDMMKEKLSNGEIEEQSHDSVAWEGDVYSQVLGKEKSGYVRGLGLGPTLSLLGGSKSFLQNVSVDGLCNEVAKKLEQEINELNKKQDEEMVLMRKNQEMLVSELSWMRKVTWKYAPTELAGLKTMEVLLDSEMFIQMVSLHKE</sequence>
<dbReference type="Pfam" id="PF03004">
    <property type="entry name" value="Transposase_24"/>
    <property type="match status" value="1"/>
</dbReference>
<dbReference type="Gene3D" id="3.80.10.10">
    <property type="entry name" value="Ribonuclease Inhibitor"/>
    <property type="match status" value="1"/>
</dbReference>
<evidence type="ECO:0000256" key="6">
    <source>
        <dbReference type="ARBA" id="ARBA00022737"/>
    </source>
</evidence>
<evidence type="ECO:0000256" key="3">
    <source>
        <dbReference type="ARBA" id="ARBA00022475"/>
    </source>
</evidence>
<keyword evidence="6" id="KW-0677">Repeat</keyword>
<comment type="similarity">
    <text evidence="2">Belongs to the RLP family.</text>
</comment>
<gene>
    <name evidence="13" type="ORF">AABB24_040267</name>
</gene>
<dbReference type="InterPro" id="IPR004252">
    <property type="entry name" value="Probable_transposase_24"/>
</dbReference>
<evidence type="ECO:0000256" key="10">
    <source>
        <dbReference type="ARBA" id="ARBA00023180"/>
    </source>
</evidence>
<dbReference type="Pfam" id="PF00560">
    <property type="entry name" value="LRR_1"/>
    <property type="match status" value="2"/>
</dbReference>
<reference evidence="13 14" key="1">
    <citation type="submission" date="2024-05" db="EMBL/GenBank/DDBJ databases">
        <title>De novo assembly of an allotetraploid wild potato.</title>
        <authorList>
            <person name="Hosaka A.J."/>
        </authorList>
    </citation>
    <scope>NUCLEOTIDE SEQUENCE [LARGE SCALE GENOMIC DNA]</scope>
    <source>
        <tissue evidence="13">Young leaves</tissue>
    </source>
</reference>
<dbReference type="InterPro" id="IPR032675">
    <property type="entry name" value="LRR_dom_sf"/>
</dbReference>
<name>A0ABD2QX09_9SOLN</name>
<keyword evidence="11" id="KW-0175">Coiled coil</keyword>
<keyword evidence="7 12" id="KW-1133">Transmembrane helix</keyword>
<dbReference type="SUPFAM" id="SSF52058">
    <property type="entry name" value="L domain-like"/>
    <property type="match status" value="1"/>
</dbReference>
<feature type="transmembrane region" description="Helical" evidence="12">
    <location>
        <begin position="109"/>
        <end position="129"/>
    </location>
</feature>
<dbReference type="EMBL" id="JBJKTR010000024">
    <property type="protein sequence ID" value="KAL3323076.1"/>
    <property type="molecule type" value="Genomic_DNA"/>
</dbReference>
<comment type="caution">
    <text evidence="13">The sequence shown here is derived from an EMBL/GenBank/DDBJ whole genome shotgun (WGS) entry which is preliminary data.</text>
</comment>
<dbReference type="AlphaFoldDB" id="A0ABD2QX09"/>
<keyword evidence="9" id="KW-0675">Receptor</keyword>
<keyword evidence="3" id="KW-1003">Cell membrane</keyword>
<evidence type="ECO:0000256" key="4">
    <source>
        <dbReference type="ARBA" id="ARBA00022614"/>
    </source>
</evidence>
<evidence type="ECO:0000256" key="7">
    <source>
        <dbReference type="ARBA" id="ARBA00022989"/>
    </source>
</evidence>
<dbReference type="Proteomes" id="UP001627284">
    <property type="component" value="Unassembled WGS sequence"/>
</dbReference>
<evidence type="ECO:0000256" key="11">
    <source>
        <dbReference type="SAM" id="Coils"/>
    </source>
</evidence>
<accession>A0ABD2QX09</accession>
<evidence type="ECO:0000256" key="9">
    <source>
        <dbReference type="ARBA" id="ARBA00023170"/>
    </source>
</evidence>